<dbReference type="PANTHER" id="PTHR30605">
    <property type="entry name" value="ANHYDRO-N-ACETYLMURAMIC ACID KINASE"/>
    <property type="match status" value="1"/>
</dbReference>
<dbReference type="AlphaFoldDB" id="A0A2R4XN07"/>
<comment type="similarity">
    <text evidence="1">Belongs to the anhydro-N-acetylmuramic acid kinase family.</text>
</comment>
<dbReference type="HAMAP" id="MF_01270">
    <property type="entry name" value="AnhMurNAc_kinase"/>
    <property type="match status" value="1"/>
</dbReference>
<comment type="pathway">
    <text evidence="1">Amino-sugar metabolism; 1,6-anhydro-N-acetylmuramate degradation.</text>
</comment>
<dbReference type="GO" id="GO:0005524">
    <property type="term" value="F:ATP binding"/>
    <property type="evidence" value="ECO:0007669"/>
    <property type="project" value="UniProtKB-UniRule"/>
</dbReference>
<dbReference type="EC" id="2.7.1.170" evidence="1"/>
<sequence>MQPDSLYIGIMSGTSLDGVDAVLCRISDDGKPSFVARHHEPFGPAIRQQILDLNTSLHDELHLAALTANTLAKTYATCVSGLLQNSNVNVDKVRAIGVHGQTVRHQPALGYTIQINSPALLAELTGIDVIGDFRSRDIAAGGQGAPLVPAFHAEVFKGPGTRVILNLGGIANVTILRESGEVVGFDTGPANMLMDAWCERHTGLPFDEDGKWGASGQVNLPLLEKLLTSQPWFDQPAPKSTGRDMFNMPWLESILSQFPDTLLPADVQATLQHLTALSVLTALERAGVSSPDLFVCGGGARNSAVMQLLRELGATSAKATDVLGIPAQDVEAVAFAWLAWAFVQRRPANLPQVTGARAERILGALWPA</sequence>
<dbReference type="GO" id="GO:0009254">
    <property type="term" value="P:peptidoglycan turnover"/>
    <property type="evidence" value="ECO:0007669"/>
    <property type="project" value="UniProtKB-UniRule"/>
</dbReference>
<dbReference type="GO" id="GO:0016301">
    <property type="term" value="F:kinase activity"/>
    <property type="evidence" value="ECO:0007669"/>
    <property type="project" value="UniProtKB-KW"/>
</dbReference>
<dbReference type="PANTHER" id="PTHR30605:SF0">
    <property type="entry name" value="ANHYDRO-N-ACETYLMURAMIC ACID KINASE"/>
    <property type="match status" value="1"/>
</dbReference>
<dbReference type="SUPFAM" id="SSF53067">
    <property type="entry name" value="Actin-like ATPase domain"/>
    <property type="match status" value="1"/>
</dbReference>
<dbReference type="Pfam" id="PF03702">
    <property type="entry name" value="AnmK"/>
    <property type="match status" value="1"/>
</dbReference>
<dbReference type="UniPathway" id="UPA00544"/>
<dbReference type="GO" id="GO:0097175">
    <property type="term" value="P:1,6-anhydro-N-acetyl-beta-muramic acid catabolic process"/>
    <property type="evidence" value="ECO:0007669"/>
    <property type="project" value="UniProtKB-UniRule"/>
</dbReference>
<gene>
    <name evidence="1" type="primary">anmK</name>
    <name evidence="2" type="ORF">DBV39_17195</name>
</gene>
<evidence type="ECO:0000256" key="1">
    <source>
        <dbReference type="HAMAP-Rule" id="MF_01270"/>
    </source>
</evidence>
<keyword evidence="3" id="KW-1185">Reference proteome</keyword>
<keyword evidence="1" id="KW-0119">Carbohydrate metabolism</keyword>
<comment type="pathway">
    <text evidence="1">Cell wall biogenesis; peptidoglycan recycling.</text>
</comment>
<feature type="binding site" evidence="1">
    <location>
        <begin position="13"/>
        <end position="20"/>
    </location>
    <ligand>
        <name>ATP</name>
        <dbReference type="ChEBI" id="CHEBI:30616"/>
    </ligand>
</feature>
<accession>A0A2R4XN07</accession>
<dbReference type="NCBIfam" id="NF007139">
    <property type="entry name" value="PRK09585.1-3"/>
    <property type="match status" value="1"/>
</dbReference>
<keyword evidence="1" id="KW-0808">Transferase</keyword>
<dbReference type="GO" id="GO:0016773">
    <property type="term" value="F:phosphotransferase activity, alcohol group as acceptor"/>
    <property type="evidence" value="ECO:0007669"/>
    <property type="project" value="UniProtKB-UniRule"/>
</dbReference>
<name>A0A2R4XN07_9BURK</name>
<dbReference type="InterPro" id="IPR043129">
    <property type="entry name" value="ATPase_NBD"/>
</dbReference>
<dbReference type="Proteomes" id="UP000244571">
    <property type="component" value="Chromosome"/>
</dbReference>
<evidence type="ECO:0000313" key="3">
    <source>
        <dbReference type="Proteomes" id="UP000244571"/>
    </source>
</evidence>
<dbReference type="EMBL" id="CP028901">
    <property type="protein sequence ID" value="AWB35183.1"/>
    <property type="molecule type" value="Genomic_DNA"/>
</dbReference>
<keyword evidence="1" id="KW-0067">ATP-binding</keyword>
<dbReference type="UniPathway" id="UPA00343"/>
<proteinExistence type="inferred from homology"/>
<comment type="catalytic activity">
    <reaction evidence="1">
        <text>1,6-anhydro-N-acetyl-beta-muramate + ATP + H2O = N-acetyl-D-muramate 6-phosphate + ADP + H(+)</text>
        <dbReference type="Rhea" id="RHEA:24952"/>
        <dbReference type="ChEBI" id="CHEBI:15377"/>
        <dbReference type="ChEBI" id="CHEBI:15378"/>
        <dbReference type="ChEBI" id="CHEBI:30616"/>
        <dbReference type="ChEBI" id="CHEBI:58690"/>
        <dbReference type="ChEBI" id="CHEBI:58722"/>
        <dbReference type="ChEBI" id="CHEBI:456216"/>
        <dbReference type="EC" id="2.7.1.170"/>
    </reaction>
</comment>
<dbReference type="GO" id="GO:0006040">
    <property type="term" value="P:amino sugar metabolic process"/>
    <property type="evidence" value="ECO:0007669"/>
    <property type="project" value="InterPro"/>
</dbReference>
<organism evidence="2 3">
    <name type="scientific">Orrella marina</name>
    <dbReference type="NCBI Taxonomy" id="2163011"/>
    <lineage>
        <taxon>Bacteria</taxon>
        <taxon>Pseudomonadati</taxon>
        <taxon>Pseudomonadota</taxon>
        <taxon>Betaproteobacteria</taxon>
        <taxon>Burkholderiales</taxon>
        <taxon>Alcaligenaceae</taxon>
        <taxon>Orrella</taxon>
    </lineage>
</organism>
<keyword evidence="1 2" id="KW-0418">Kinase</keyword>
<dbReference type="CDD" id="cd24050">
    <property type="entry name" value="ASKHA_NBD_ANMK"/>
    <property type="match status" value="1"/>
</dbReference>
<dbReference type="Gene3D" id="3.30.420.40">
    <property type="match status" value="2"/>
</dbReference>
<dbReference type="KEGG" id="boz:DBV39_17195"/>
<comment type="function">
    <text evidence="1">Catalyzes the specific phosphorylation of 1,6-anhydro-N-acetylmuramic acid (anhMurNAc) with the simultaneous cleavage of the 1,6-anhydro ring, generating MurNAc-6-P. Is required for the utilization of anhMurNAc either imported from the medium or derived from its own cell wall murein, and thus plays a role in cell wall recycling.</text>
</comment>
<protein>
    <recommendedName>
        <fullName evidence="1">Anhydro-N-acetylmuramic acid kinase</fullName>
        <ecNumber evidence="1">2.7.1.170</ecNumber>
    </recommendedName>
    <alternativeName>
        <fullName evidence="1">AnhMurNAc kinase</fullName>
    </alternativeName>
</protein>
<evidence type="ECO:0000313" key="2">
    <source>
        <dbReference type="EMBL" id="AWB35183.1"/>
    </source>
</evidence>
<dbReference type="RefSeq" id="WP_108622593.1">
    <property type="nucleotide sequence ID" value="NZ_CP028901.1"/>
</dbReference>
<keyword evidence="1" id="KW-0547">Nucleotide-binding</keyword>
<reference evidence="2 3" key="1">
    <citation type="submission" date="2018-04" db="EMBL/GenBank/DDBJ databases">
        <title>Bordetella sp. HZ20 isolated from seawater.</title>
        <authorList>
            <person name="Sun C."/>
        </authorList>
    </citation>
    <scope>NUCLEOTIDE SEQUENCE [LARGE SCALE GENOMIC DNA]</scope>
    <source>
        <strain evidence="2 3">HZ20</strain>
    </source>
</reference>
<dbReference type="OrthoDB" id="9763949at2"/>
<dbReference type="InterPro" id="IPR005338">
    <property type="entry name" value="Anhydro_N_Ac-Mur_kinase"/>
</dbReference>